<accession>A0A2Z6NI11</accession>
<reference evidence="6" key="1">
    <citation type="journal article" date="2017" name="Front. Plant Sci.">
        <title>Climate Clever Clovers: New Paradigm to Reduce the Environmental Footprint of Ruminants by Breeding Low Methanogenic Forages Utilizing Haplotype Variation.</title>
        <authorList>
            <person name="Kaur P."/>
            <person name="Appels R."/>
            <person name="Bayer P.E."/>
            <person name="Keeble-Gagnere G."/>
            <person name="Wang J."/>
            <person name="Hirakawa H."/>
            <person name="Shirasawa K."/>
            <person name="Vercoe P."/>
            <person name="Stefanova K."/>
            <person name="Durmic Z."/>
            <person name="Nichols P."/>
            <person name="Revell C."/>
            <person name="Isobe S.N."/>
            <person name="Edwards D."/>
            <person name="Erskine W."/>
        </authorList>
    </citation>
    <scope>NUCLEOTIDE SEQUENCE [LARGE SCALE GENOMIC DNA]</scope>
    <source>
        <strain evidence="6">cv. Daliak</strain>
    </source>
</reference>
<dbReference type="InterPro" id="IPR016159">
    <property type="entry name" value="Cullin_repeat-like_dom_sf"/>
</dbReference>
<comment type="function">
    <text evidence="3">Component of the exocyst complex.</text>
</comment>
<evidence type="ECO:0000259" key="4">
    <source>
        <dbReference type="Pfam" id="PF03081"/>
    </source>
</evidence>
<proteinExistence type="inferred from homology"/>
<evidence type="ECO:0000313" key="6">
    <source>
        <dbReference type="Proteomes" id="UP000242715"/>
    </source>
</evidence>
<gene>
    <name evidence="5" type="ORF">TSUD_214390</name>
</gene>
<keyword evidence="3" id="KW-0653">Protein transport</keyword>
<dbReference type="GO" id="GO:0006887">
    <property type="term" value="P:exocytosis"/>
    <property type="evidence" value="ECO:0007669"/>
    <property type="project" value="UniProtKB-KW"/>
</dbReference>
<protein>
    <recommendedName>
        <fullName evidence="3">Exocyst subunit Exo70 family protein</fullName>
    </recommendedName>
</protein>
<dbReference type="EMBL" id="DF973623">
    <property type="protein sequence ID" value="GAU36242.1"/>
    <property type="molecule type" value="Genomic_DNA"/>
</dbReference>
<dbReference type="GO" id="GO:0015031">
    <property type="term" value="P:protein transport"/>
    <property type="evidence" value="ECO:0007669"/>
    <property type="project" value="UniProtKB-KW"/>
</dbReference>
<dbReference type="GO" id="GO:0005546">
    <property type="term" value="F:phosphatidylinositol-4,5-bisphosphate binding"/>
    <property type="evidence" value="ECO:0007669"/>
    <property type="project" value="InterPro"/>
</dbReference>
<keyword evidence="3" id="KW-0268">Exocytosis</keyword>
<dbReference type="Gene3D" id="1.20.1280.170">
    <property type="entry name" value="Exocyst complex component Exo70"/>
    <property type="match status" value="2"/>
</dbReference>
<dbReference type="PANTHER" id="PTHR12542:SF180">
    <property type="entry name" value="EXOCYST SUBUNIT EXO70 FAMILY PROTEIN"/>
    <property type="match status" value="1"/>
</dbReference>
<keyword evidence="6" id="KW-1185">Reference proteome</keyword>
<evidence type="ECO:0000256" key="1">
    <source>
        <dbReference type="ARBA" id="ARBA00006756"/>
    </source>
</evidence>
<evidence type="ECO:0000313" key="5">
    <source>
        <dbReference type="EMBL" id="GAU36242.1"/>
    </source>
</evidence>
<dbReference type="Proteomes" id="UP000242715">
    <property type="component" value="Unassembled WGS sequence"/>
</dbReference>
<keyword evidence="2 3" id="KW-0813">Transport</keyword>
<comment type="similarity">
    <text evidence="1 3">Belongs to the EXO70 family.</text>
</comment>
<evidence type="ECO:0000256" key="3">
    <source>
        <dbReference type="RuleBase" id="RU365026"/>
    </source>
</evidence>
<dbReference type="AlphaFoldDB" id="A0A2Z6NI11"/>
<feature type="domain" description="Exocyst complex subunit Exo70 C-terminal" evidence="4">
    <location>
        <begin position="212"/>
        <end position="342"/>
    </location>
</feature>
<dbReference type="PANTHER" id="PTHR12542">
    <property type="entry name" value="EXOCYST COMPLEX PROTEIN EXO70"/>
    <property type="match status" value="1"/>
</dbReference>
<sequence length="349" mass="41436">MKQLRCYLNTLQQKNLNLVDILLKHVNEYGDSELMLFGPNFMISELPPELINYLHETAKLMVRAGFEEEFSKVYINCRRECLEECLINRLFSLQKINLKNEHQRVRYVDTVIKRWITASEIALKILFPFEQRLCDHVFSGFTSSATRCFTEVFHGTTFQLLNFANEVVHGSPSIWRLFKMLAIFETLHYLIPKFQLCLDSSMNETAVTVQNRLGIAISDDWFRKNQVKFQQELELYQRKTWNKVLEFLKLDNNDYVAPNDNVTAELLKEKLKLFNKYFDEMYRIQSTWSVYDKKLREEIIISVGNTLLPVYGIFIGKFRDCFGVHANEYIEYGMFEIQDRLNNLFLQKR</sequence>
<dbReference type="SUPFAM" id="SSF74788">
    <property type="entry name" value="Cullin repeat-like"/>
    <property type="match status" value="2"/>
</dbReference>
<dbReference type="GO" id="GO:0000145">
    <property type="term" value="C:exocyst"/>
    <property type="evidence" value="ECO:0007669"/>
    <property type="project" value="InterPro"/>
</dbReference>
<dbReference type="OrthoDB" id="1922221at2759"/>
<evidence type="ECO:0000256" key="2">
    <source>
        <dbReference type="ARBA" id="ARBA00022448"/>
    </source>
</evidence>
<dbReference type="Pfam" id="PF03081">
    <property type="entry name" value="Exo70_C"/>
    <property type="match status" value="1"/>
</dbReference>
<dbReference type="InterPro" id="IPR004140">
    <property type="entry name" value="Exo70"/>
</dbReference>
<dbReference type="InterPro" id="IPR046364">
    <property type="entry name" value="Exo70_C"/>
</dbReference>
<organism evidence="5 6">
    <name type="scientific">Trifolium subterraneum</name>
    <name type="common">Subterranean clover</name>
    <dbReference type="NCBI Taxonomy" id="3900"/>
    <lineage>
        <taxon>Eukaryota</taxon>
        <taxon>Viridiplantae</taxon>
        <taxon>Streptophyta</taxon>
        <taxon>Embryophyta</taxon>
        <taxon>Tracheophyta</taxon>
        <taxon>Spermatophyta</taxon>
        <taxon>Magnoliopsida</taxon>
        <taxon>eudicotyledons</taxon>
        <taxon>Gunneridae</taxon>
        <taxon>Pentapetalae</taxon>
        <taxon>rosids</taxon>
        <taxon>fabids</taxon>
        <taxon>Fabales</taxon>
        <taxon>Fabaceae</taxon>
        <taxon>Papilionoideae</taxon>
        <taxon>50 kb inversion clade</taxon>
        <taxon>NPAAA clade</taxon>
        <taxon>Hologalegina</taxon>
        <taxon>IRL clade</taxon>
        <taxon>Trifolieae</taxon>
        <taxon>Trifolium</taxon>
    </lineage>
</organism>
<name>A0A2Z6NI11_TRISU</name>